<evidence type="ECO:0000256" key="1">
    <source>
        <dbReference type="SAM" id="SignalP"/>
    </source>
</evidence>
<comment type="caution">
    <text evidence="2">The sequence shown here is derived from an EMBL/GenBank/DDBJ whole genome shotgun (WGS) entry which is preliminary data.</text>
</comment>
<accession>A0A8J2PY05</accession>
<dbReference type="InterPro" id="IPR052740">
    <property type="entry name" value="CE4"/>
</dbReference>
<sequence>MKILLLIFLATSAINLPSEAKVIGRSRNLPHEHCDPAKCLVPNCFCSGIDPPNGLNPSEIPQIVYLTFDGAHTVTTTNLYSTIFNGERKNPNGQNISATFFINHDYNDYSLTHKYWREGHEVALNSITKTTGTYYWQSLNETGWNREIADHRTLVSRFAKIPEADIFGVRAPNLQIGGDSMYSALVNSGFRYDSSRPTWMLRPLLWPYTTDYESIQDCQIEPCPSQSYPGFWVSPLVDLIGSDGQPCAMVDSCLDAPQTAEETFNLLYKNFKDHYNLYRAPYSLNAQTGWFTNPETPWILEGYLRFVDTILALGDTYIVSIGKGIDWIQNPVTLSNIDKLPSWQPEGLKPNGCGFAFTCRYEGATLPPEFSGQSRVMKSCFNCPAKYPWLNNPLGQV</sequence>
<feature type="signal peptide" evidence="1">
    <location>
        <begin position="1"/>
        <end position="20"/>
    </location>
</feature>
<evidence type="ECO:0008006" key="4">
    <source>
        <dbReference type="Google" id="ProtNLM"/>
    </source>
</evidence>
<feature type="chain" id="PRO_5035144341" description="Chitin deacetylase" evidence="1">
    <location>
        <begin position="21"/>
        <end position="397"/>
    </location>
</feature>
<dbReference type="PANTHER" id="PTHR45985">
    <property type="match status" value="1"/>
</dbReference>
<keyword evidence="3" id="KW-1185">Reference proteome</keyword>
<dbReference type="PANTHER" id="PTHR45985:SF8">
    <property type="entry name" value="CHITIN DEACETYLASE-LIKE 9, ISOFORM A"/>
    <property type="match status" value="1"/>
</dbReference>
<protein>
    <recommendedName>
        <fullName evidence="4">Chitin deacetylase</fullName>
    </recommendedName>
</protein>
<reference evidence="2" key="1">
    <citation type="submission" date="2021-06" db="EMBL/GenBank/DDBJ databases">
        <authorList>
            <person name="Hodson N. C."/>
            <person name="Mongue J. A."/>
            <person name="Jaron S. K."/>
        </authorList>
    </citation>
    <scope>NUCLEOTIDE SEQUENCE</scope>
</reference>
<proteinExistence type="predicted"/>
<evidence type="ECO:0000313" key="3">
    <source>
        <dbReference type="Proteomes" id="UP000708208"/>
    </source>
</evidence>
<organism evidence="2 3">
    <name type="scientific">Allacma fusca</name>
    <dbReference type="NCBI Taxonomy" id="39272"/>
    <lineage>
        <taxon>Eukaryota</taxon>
        <taxon>Metazoa</taxon>
        <taxon>Ecdysozoa</taxon>
        <taxon>Arthropoda</taxon>
        <taxon>Hexapoda</taxon>
        <taxon>Collembola</taxon>
        <taxon>Symphypleona</taxon>
        <taxon>Sminthuridae</taxon>
        <taxon>Allacma</taxon>
    </lineage>
</organism>
<dbReference type="AlphaFoldDB" id="A0A8J2PY05"/>
<dbReference type="OrthoDB" id="504708at2759"/>
<dbReference type="EMBL" id="CAJVCH010565146">
    <property type="protein sequence ID" value="CAG7832452.1"/>
    <property type="molecule type" value="Genomic_DNA"/>
</dbReference>
<name>A0A8J2PY05_9HEXA</name>
<dbReference type="Proteomes" id="UP000708208">
    <property type="component" value="Unassembled WGS sequence"/>
</dbReference>
<keyword evidence="1" id="KW-0732">Signal</keyword>
<gene>
    <name evidence="2" type="ORF">AFUS01_LOCUS42136</name>
</gene>
<evidence type="ECO:0000313" key="2">
    <source>
        <dbReference type="EMBL" id="CAG7832452.1"/>
    </source>
</evidence>